<keyword evidence="3" id="KW-1185">Reference proteome</keyword>
<feature type="region of interest" description="Disordered" evidence="1">
    <location>
        <begin position="205"/>
        <end position="225"/>
    </location>
</feature>
<reference evidence="3" key="1">
    <citation type="submission" date="2010-08" db="EMBL/GenBank/DDBJ databases">
        <authorList>
            <consortium name="Caenorhabditis japonica Sequencing Consortium"/>
            <person name="Wilson R.K."/>
        </authorList>
    </citation>
    <scope>NUCLEOTIDE SEQUENCE [LARGE SCALE GENOMIC DNA]</scope>
    <source>
        <strain evidence="3">DF5081</strain>
    </source>
</reference>
<reference evidence="2" key="2">
    <citation type="submission" date="2022-06" db="UniProtKB">
        <authorList>
            <consortium name="EnsemblMetazoa"/>
        </authorList>
    </citation>
    <scope>IDENTIFICATION</scope>
    <source>
        <strain evidence="2">DF5081</strain>
    </source>
</reference>
<protein>
    <submittedName>
        <fullName evidence="2">Uncharacterized protein</fullName>
    </submittedName>
</protein>
<feature type="compositionally biased region" description="Polar residues" evidence="1">
    <location>
        <begin position="215"/>
        <end position="225"/>
    </location>
</feature>
<dbReference type="EnsemblMetazoa" id="CJA22377.1">
    <property type="protein sequence ID" value="CJA22377.1"/>
    <property type="gene ID" value="WBGene00177949"/>
</dbReference>
<evidence type="ECO:0000313" key="3">
    <source>
        <dbReference type="Proteomes" id="UP000005237"/>
    </source>
</evidence>
<proteinExistence type="predicted"/>
<dbReference type="AlphaFoldDB" id="A0A8R1IC89"/>
<sequence length="242" mass="26878">MQHPSATHNIHQDVPSFSQQQAAAVAKKREIARSRSSTPGISRVTSVNFTRDTTKDVCERNSEASSEDTNDALRLHLHQERSQRHFPDAPSDEREKIMFENIRHYSIDDDQVPFSSGRHTDVAHEDELVLAADGPKQPLCDTPVSLLAAPDVATARFASIDTESIPTSQPRSVTSTSDSIVIDRCPNSDWEDNYQIEISVFDQEKHVPSLPPPQQEATETSHTSELQFAVSSVIREAVPNQA</sequence>
<name>A0A8R1IC89_CAEJA</name>
<accession>A0A8R1IC89</accession>
<feature type="compositionally biased region" description="Basic and acidic residues" evidence="1">
    <location>
        <begin position="52"/>
        <end position="62"/>
    </location>
</feature>
<feature type="region of interest" description="Disordered" evidence="1">
    <location>
        <begin position="1"/>
        <end position="92"/>
    </location>
</feature>
<organism evidence="2 3">
    <name type="scientific">Caenorhabditis japonica</name>
    <dbReference type="NCBI Taxonomy" id="281687"/>
    <lineage>
        <taxon>Eukaryota</taxon>
        <taxon>Metazoa</taxon>
        <taxon>Ecdysozoa</taxon>
        <taxon>Nematoda</taxon>
        <taxon>Chromadorea</taxon>
        <taxon>Rhabditida</taxon>
        <taxon>Rhabditina</taxon>
        <taxon>Rhabditomorpha</taxon>
        <taxon>Rhabditoidea</taxon>
        <taxon>Rhabditidae</taxon>
        <taxon>Peloderinae</taxon>
        <taxon>Caenorhabditis</taxon>
    </lineage>
</organism>
<feature type="compositionally biased region" description="Polar residues" evidence="1">
    <location>
        <begin position="1"/>
        <end position="22"/>
    </location>
</feature>
<dbReference type="Proteomes" id="UP000005237">
    <property type="component" value="Unassembled WGS sequence"/>
</dbReference>
<feature type="compositionally biased region" description="Basic and acidic residues" evidence="1">
    <location>
        <begin position="71"/>
        <end position="92"/>
    </location>
</feature>
<feature type="compositionally biased region" description="Polar residues" evidence="1">
    <location>
        <begin position="34"/>
        <end position="51"/>
    </location>
</feature>
<evidence type="ECO:0000313" key="2">
    <source>
        <dbReference type="EnsemblMetazoa" id="CJA22377.1"/>
    </source>
</evidence>
<evidence type="ECO:0000256" key="1">
    <source>
        <dbReference type="SAM" id="MobiDB-lite"/>
    </source>
</evidence>